<organism evidence="2 3">
    <name type="scientific">Paracoccus salipaludis</name>
    <dbReference type="NCBI Taxonomy" id="2032623"/>
    <lineage>
        <taxon>Bacteria</taxon>
        <taxon>Pseudomonadati</taxon>
        <taxon>Pseudomonadota</taxon>
        <taxon>Alphaproteobacteria</taxon>
        <taxon>Rhodobacterales</taxon>
        <taxon>Paracoccaceae</taxon>
        <taxon>Paracoccus</taxon>
    </lineage>
</organism>
<feature type="domain" description="Beta-lactamase hydrolase-like protein phosphatase-like" evidence="1">
    <location>
        <begin position="4"/>
        <end position="110"/>
    </location>
</feature>
<comment type="caution">
    <text evidence="2">The sequence shown here is derived from an EMBL/GenBank/DDBJ whole genome shotgun (WGS) entry which is preliminary data.</text>
</comment>
<dbReference type="InterPro" id="IPR005939">
    <property type="entry name" value="BLH_phosphatase-like"/>
</dbReference>
<keyword evidence="3" id="KW-1185">Reference proteome</keyword>
<dbReference type="EMBL" id="NSJZ01000016">
    <property type="protein sequence ID" value="PAU96333.1"/>
    <property type="molecule type" value="Genomic_DNA"/>
</dbReference>
<dbReference type="CDD" id="cd14503">
    <property type="entry name" value="PTP-bact"/>
    <property type="match status" value="1"/>
</dbReference>
<dbReference type="Proteomes" id="UP000218023">
    <property type="component" value="Unassembled WGS sequence"/>
</dbReference>
<evidence type="ECO:0000313" key="3">
    <source>
        <dbReference type="Proteomes" id="UP000218023"/>
    </source>
</evidence>
<dbReference type="Gene3D" id="3.90.190.10">
    <property type="entry name" value="Protein tyrosine phosphatase superfamily"/>
    <property type="match status" value="1"/>
</dbReference>
<sequence>MTSRHLTPDFAVAPQIEPEDFDALAQAGFTTVIDNRPDAEVEPTYRSDMMAERAARAGLSYHYLPIVPGQLGPDQVARFREILDSSTGPVLAYCRSGTRSATAWALGQAGDRPADEILTAGRNAGYDLSHLAPMLRG</sequence>
<dbReference type="SUPFAM" id="SSF52799">
    <property type="entry name" value="(Phosphotyrosine protein) phosphatases II"/>
    <property type="match status" value="1"/>
</dbReference>
<dbReference type="RefSeq" id="WP_095641053.1">
    <property type="nucleotide sequence ID" value="NZ_NSJZ01000016.1"/>
</dbReference>
<dbReference type="InterPro" id="IPR029021">
    <property type="entry name" value="Prot-tyrosine_phosphatase-like"/>
</dbReference>
<name>A0A2A2GHF6_9RHOB</name>
<dbReference type="Pfam" id="PF04273">
    <property type="entry name" value="BLH_phosphatase"/>
    <property type="match status" value="1"/>
</dbReference>
<reference evidence="2 3" key="1">
    <citation type="submission" date="2017-09" db="EMBL/GenBank/DDBJ databases">
        <title>Paracoccus alkalisoli sp. nov., isolated from saline alkaline soil.</title>
        <authorList>
            <person name="Dong X."/>
            <person name="Zhang G."/>
        </authorList>
    </citation>
    <scope>NUCLEOTIDE SEQUENCE [LARGE SCALE GENOMIC DNA]</scope>
    <source>
        <strain evidence="2 3">WN007</strain>
    </source>
</reference>
<dbReference type="GO" id="GO:0016787">
    <property type="term" value="F:hydrolase activity"/>
    <property type="evidence" value="ECO:0007669"/>
    <property type="project" value="InterPro"/>
</dbReference>
<evidence type="ECO:0000313" key="2">
    <source>
        <dbReference type="EMBL" id="PAU96333.1"/>
    </source>
</evidence>
<dbReference type="NCBIfam" id="TIGR01244">
    <property type="entry name" value="TIGR01244 family sulfur transferase"/>
    <property type="match status" value="1"/>
</dbReference>
<gene>
    <name evidence="2" type="ORF">CK240_14515</name>
</gene>
<evidence type="ECO:0000259" key="1">
    <source>
        <dbReference type="Pfam" id="PF04273"/>
    </source>
</evidence>
<accession>A0A2A2GHF6</accession>
<proteinExistence type="predicted"/>
<dbReference type="AlphaFoldDB" id="A0A2A2GHF6"/>
<dbReference type="OrthoDB" id="9805710at2"/>
<protein>
    <submittedName>
        <fullName evidence="2">TIGR01244 family phosphatase</fullName>
    </submittedName>
</protein>